<dbReference type="PANTHER" id="PTHR43777">
    <property type="entry name" value="MOLYBDENUM COFACTOR CYTIDYLYLTRANSFERASE"/>
    <property type="match status" value="1"/>
</dbReference>
<reference evidence="2" key="2">
    <citation type="submission" date="2021-04" db="EMBL/GenBank/DDBJ databases">
        <authorList>
            <person name="Gilroy R."/>
        </authorList>
    </citation>
    <scope>NUCLEOTIDE SEQUENCE</scope>
    <source>
        <strain evidence="2">CHK178-16964</strain>
    </source>
</reference>
<evidence type="ECO:0000259" key="1">
    <source>
        <dbReference type="Pfam" id="PF12804"/>
    </source>
</evidence>
<protein>
    <submittedName>
        <fullName evidence="2">Nucleotidyltransferase family protein</fullName>
    </submittedName>
</protein>
<evidence type="ECO:0000313" key="3">
    <source>
        <dbReference type="Proteomes" id="UP000823900"/>
    </source>
</evidence>
<dbReference type="InterPro" id="IPR025877">
    <property type="entry name" value="MobA-like_NTP_Trfase"/>
</dbReference>
<dbReference type="EMBL" id="DWZA01000109">
    <property type="protein sequence ID" value="HJA72527.1"/>
    <property type="molecule type" value="Genomic_DNA"/>
</dbReference>
<gene>
    <name evidence="2" type="ORF">IAA07_13305</name>
</gene>
<comment type="caution">
    <text evidence="2">The sequence shown here is derived from an EMBL/GenBank/DDBJ whole genome shotgun (WGS) entry which is preliminary data.</text>
</comment>
<evidence type="ECO:0000313" key="2">
    <source>
        <dbReference type="EMBL" id="HJA72527.1"/>
    </source>
</evidence>
<dbReference type="Pfam" id="PF12804">
    <property type="entry name" value="NTP_transf_3"/>
    <property type="match status" value="1"/>
</dbReference>
<dbReference type="PANTHER" id="PTHR43777:SF1">
    <property type="entry name" value="MOLYBDENUM COFACTOR CYTIDYLYLTRANSFERASE"/>
    <property type="match status" value="1"/>
</dbReference>
<name>A0A9D2HKH7_9FIRM</name>
<dbReference type="AlphaFoldDB" id="A0A9D2HKH7"/>
<dbReference type="InterPro" id="IPR029044">
    <property type="entry name" value="Nucleotide-diphossugar_trans"/>
</dbReference>
<dbReference type="CDD" id="cd04182">
    <property type="entry name" value="GT_2_like_f"/>
    <property type="match status" value="1"/>
</dbReference>
<proteinExistence type="predicted"/>
<dbReference type="SUPFAM" id="SSF53448">
    <property type="entry name" value="Nucleotide-diphospho-sugar transferases"/>
    <property type="match status" value="1"/>
</dbReference>
<dbReference type="GO" id="GO:0016779">
    <property type="term" value="F:nucleotidyltransferase activity"/>
    <property type="evidence" value="ECO:0007669"/>
    <property type="project" value="UniProtKB-ARBA"/>
</dbReference>
<accession>A0A9D2HKH7</accession>
<feature type="domain" description="MobA-like NTP transferase" evidence="1">
    <location>
        <begin position="6"/>
        <end position="163"/>
    </location>
</feature>
<sequence>MNISLVLLAAGNSQRFEGNKLLSLIDGKPMYLYIADEIEKCCDSLFAQKIVVSQYEEILREMGRRGYTVLENPKGGDGIASSLKIGLDAATGQAVCFAVCDQPYLKGDTIAQFLKCWEMSGRGMGCLSFEGVPGNPAVFSEKYFEELRGLEGDAGGRRILSGHPADRYMHEIKDKKELEDIDIRRKL</sequence>
<dbReference type="Gene3D" id="3.90.550.10">
    <property type="entry name" value="Spore Coat Polysaccharide Biosynthesis Protein SpsA, Chain A"/>
    <property type="match status" value="1"/>
</dbReference>
<dbReference type="Proteomes" id="UP000823900">
    <property type="component" value="Unassembled WGS sequence"/>
</dbReference>
<reference evidence="2" key="1">
    <citation type="journal article" date="2021" name="PeerJ">
        <title>Extensive microbial diversity within the chicken gut microbiome revealed by metagenomics and culture.</title>
        <authorList>
            <person name="Gilroy R."/>
            <person name="Ravi A."/>
            <person name="Getino M."/>
            <person name="Pursley I."/>
            <person name="Horton D.L."/>
            <person name="Alikhan N.F."/>
            <person name="Baker D."/>
            <person name="Gharbi K."/>
            <person name="Hall N."/>
            <person name="Watson M."/>
            <person name="Adriaenssens E.M."/>
            <person name="Foster-Nyarko E."/>
            <person name="Jarju S."/>
            <person name="Secka A."/>
            <person name="Antonio M."/>
            <person name="Oren A."/>
            <person name="Chaudhuri R.R."/>
            <person name="La Ragione R."/>
            <person name="Hildebrand F."/>
            <person name="Pallen M.J."/>
        </authorList>
    </citation>
    <scope>NUCLEOTIDE SEQUENCE</scope>
    <source>
        <strain evidence="2">CHK178-16964</strain>
    </source>
</reference>
<organism evidence="2 3">
    <name type="scientific">Candidatus Lachnoclostridium stercoravium</name>
    <dbReference type="NCBI Taxonomy" id="2838633"/>
    <lineage>
        <taxon>Bacteria</taxon>
        <taxon>Bacillati</taxon>
        <taxon>Bacillota</taxon>
        <taxon>Clostridia</taxon>
        <taxon>Lachnospirales</taxon>
        <taxon>Lachnospiraceae</taxon>
    </lineage>
</organism>